<feature type="coiled-coil region" evidence="1">
    <location>
        <begin position="208"/>
        <end position="252"/>
    </location>
</feature>
<reference evidence="4" key="1">
    <citation type="submission" date="2019-10" db="EMBL/GenBank/DDBJ databases">
        <title>Draft genome sequence of Panacibacter sp. KCS-6.</title>
        <authorList>
            <person name="Yim K.J."/>
        </authorList>
    </citation>
    <scope>NUCLEOTIDE SEQUENCE</scope>
    <source>
        <strain evidence="4">KCS-6</strain>
    </source>
</reference>
<name>A0A8J8JSV4_9BACT</name>
<feature type="domain" description="Signal transduction histidine kinase internal region" evidence="3">
    <location>
        <begin position="248"/>
        <end position="325"/>
    </location>
</feature>
<keyword evidence="5" id="KW-1185">Reference proteome</keyword>
<dbReference type="Proteomes" id="UP000598971">
    <property type="component" value="Unassembled WGS sequence"/>
</dbReference>
<dbReference type="GO" id="GO:0016020">
    <property type="term" value="C:membrane"/>
    <property type="evidence" value="ECO:0007669"/>
    <property type="project" value="InterPro"/>
</dbReference>
<feature type="transmembrane region" description="Helical" evidence="2">
    <location>
        <begin position="109"/>
        <end position="127"/>
    </location>
</feature>
<dbReference type="GO" id="GO:0000155">
    <property type="term" value="F:phosphorelay sensor kinase activity"/>
    <property type="evidence" value="ECO:0007669"/>
    <property type="project" value="InterPro"/>
</dbReference>
<evidence type="ECO:0000313" key="5">
    <source>
        <dbReference type="Proteomes" id="UP000598971"/>
    </source>
</evidence>
<sequence length="451" mass="51096">MQKARENSIGTFWQNISAIGLDRNVKSDMRKKIILSNRFAVYGFVFNFINSFIYINIPTVFVICIVAITIYSSALLANYYHWYNASRLIIIITAPLLCLIVPGLISQGIIFNTKFILLATILAPILLYQLTEWYKMLTGALWIATCFISYDYITLRIPRLPGIKFDSNYDSPFLVIFSGIAAMVFFFMAFVYVMNLNNANEKSLAESLESSKEQNIIIEEKNEELLAQYKAIANQQEKIKAMNQALKAQALKAQMDPHFMFNVLNSIQHFILENNAEAALGYMSKFSRLTRQVLENSVNETVLIADELKALTYYIELEKLRFDNHFNFTIEADEQIDIQNTEIPSMLLQPYVENAILHGLRHKASGGLLQIILLYQYGFILCIIQDNGIGRLAAAALKDKQSKAHISRATDTNISRIALLQSGAHIVTIDLSNEDGSPKGTRVEIKIPIND</sequence>
<protein>
    <recommendedName>
        <fullName evidence="3">Signal transduction histidine kinase internal region domain-containing protein</fullName>
    </recommendedName>
</protein>
<organism evidence="4 5">
    <name type="scientific">Limnovirga soli</name>
    <dbReference type="NCBI Taxonomy" id="2656915"/>
    <lineage>
        <taxon>Bacteria</taxon>
        <taxon>Pseudomonadati</taxon>
        <taxon>Bacteroidota</taxon>
        <taxon>Chitinophagia</taxon>
        <taxon>Chitinophagales</taxon>
        <taxon>Chitinophagaceae</taxon>
        <taxon>Limnovirga</taxon>
    </lineage>
</organism>
<feature type="transmembrane region" description="Helical" evidence="2">
    <location>
        <begin position="173"/>
        <end position="194"/>
    </location>
</feature>
<dbReference type="InterPro" id="IPR050640">
    <property type="entry name" value="Bact_2-comp_sensor_kinase"/>
</dbReference>
<feature type="transmembrane region" description="Helical" evidence="2">
    <location>
        <begin position="133"/>
        <end position="153"/>
    </location>
</feature>
<keyword evidence="2" id="KW-0472">Membrane</keyword>
<keyword evidence="1" id="KW-0175">Coiled coil</keyword>
<dbReference type="PANTHER" id="PTHR34220:SF7">
    <property type="entry name" value="SENSOR HISTIDINE KINASE YPDA"/>
    <property type="match status" value="1"/>
</dbReference>
<evidence type="ECO:0000256" key="1">
    <source>
        <dbReference type="SAM" id="Coils"/>
    </source>
</evidence>
<feature type="transmembrane region" description="Helical" evidence="2">
    <location>
        <begin position="39"/>
        <end position="70"/>
    </location>
</feature>
<dbReference type="InterPro" id="IPR036890">
    <property type="entry name" value="HATPase_C_sf"/>
</dbReference>
<dbReference type="RefSeq" id="WP_171609356.1">
    <property type="nucleotide sequence ID" value="NZ_WHPF01000015.1"/>
</dbReference>
<dbReference type="SUPFAM" id="SSF55874">
    <property type="entry name" value="ATPase domain of HSP90 chaperone/DNA topoisomerase II/histidine kinase"/>
    <property type="match status" value="1"/>
</dbReference>
<feature type="transmembrane region" description="Helical" evidence="2">
    <location>
        <begin position="82"/>
        <end position="102"/>
    </location>
</feature>
<evidence type="ECO:0000313" key="4">
    <source>
        <dbReference type="EMBL" id="NNV57407.1"/>
    </source>
</evidence>
<dbReference type="AlphaFoldDB" id="A0A8J8JSV4"/>
<dbReference type="Gene3D" id="3.30.565.10">
    <property type="entry name" value="Histidine kinase-like ATPase, C-terminal domain"/>
    <property type="match status" value="1"/>
</dbReference>
<keyword evidence="2" id="KW-1133">Transmembrane helix</keyword>
<dbReference type="EMBL" id="WHPF01000015">
    <property type="protein sequence ID" value="NNV57407.1"/>
    <property type="molecule type" value="Genomic_DNA"/>
</dbReference>
<gene>
    <name evidence="4" type="ORF">GD597_18185</name>
</gene>
<dbReference type="InterPro" id="IPR010559">
    <property type="entry name" value="Sig_transdc_His_kin_internal"/>
</dbReference>
<proteinExistence type="predicted"/>
<accession>A0A8J8JSV4</accession>
<dbReference type="PANTHER" id="PTHR34220">
    <property type="entry name" value="SENSOR HISTIDINE KINASE YPDA"/>
    <property type="match status" value="1"/>
</dbReference>
<comment type="caution">
    <text evidence="4">The sequence shown here is derived from an EMBL/GenBank/DDBJ whole genome shotgun (WGS) entry which is preliminary data.</text>
</comment>
<evidence type="ECO:0000256" key="2">
    <source>
        <dbReference type="SAM" id="Phobius"/>
    </source>
</evidence>
<evidence type="ECO:0000259" key="3">
    <source>
        <dbReference type="Pfam" id="PF06580"/>
    </source>
</evidence>
<keyword evidence="2" id="KW-0812">Transmembrane</keyword>
<dbReference type="Pfam" id="PF06580">
    <property type="entry name" value="His_kinase"/>
    <property type="match status" value="1"/>
</dbReference>